<keyword evidence="1" id="KW-1133">Transmembrane helix</keyword>
<keyword evidence="3" id="KW-1185">Reference proteome</keyword>
<keyword evidence="1" id="KW-0812">Transmembrane</keyword>
<evidence type="ECO:0000313" key="3">
    <source>
        <dbReference type="Proteomes" id="UP000676649"/>
    </source>
</evidence>
<evidence type="ECO:0000256" key="1">
    <source>
        <dbReference type="SAM" id="Phobius"/>
    </source>
</evidence>
<keyword evidence="1" id="KW-0472">Membrane</keyword>
<name>A0A975MLV8_9GAMM</name>
<evidence type="ECO:0000313" key="2">
    <source>
        <dbReference type="EMBL" id="QWF70004.1"/>
    </source>
</evidence>
<dbReference type="KEGG" id="mpad:KEF85_11645"/>
<sequence length="634" mass="71323">MPTFMPRANPPHPAKPLLCLQIGITGHRPDNLLDADYEVLQNQIAKVLSQLNHDYQHLAAEPATKHLYAEDEVLAPRLLSALAEGADRLAASAALQQGYDLHCPLPFDRELYATNFKTAESATEFSKLLAQAERILELDGERTHADQAYRSAGQLLVYHADVVVTIWNGIENRHSPGTAGMVAAARHLQKPLIWINAAAPHQIKILDPQTKSSDWQDEQPDSIRCLLAGQLLNDGTTKTGESTIGKFDLRRRWQQHYRRKQQSRHIYFNHPEPSRNPLSLIYRSLFNLLGKRSLRHLFGNAYRLDTLKEWEKIIHAGDPEHSDTQPPVSKPALPIAPSTGLHFVHADSLACYYAEQYRGSFVLSFGLGVFAVLAAMFGAPFKNSVADPHLSALVEFGLMLTISFLIIRGRYEALHQRWLDFRLLAECLRQHAFLAPIGGISKWQLPVFHNHNDDGLRWIDWLIRSIIRAEGIPGINLNTTNRQRYHDFLLALINNQAEYHRNNAKYNKKIAHSLHLLNRGLIYAILLICIGHFLLESGGENDNTDIVLSIFSATLPALGAAIAGILSQGEFSRIAHRSASMADYLQEVATNLNTSHNLTVAELARQAQLTIELMSQELFDWRVIFRAKPLEQHA</sequence>
<organism evidence="2 3">
    <name type="scientific">Methylomonas paludis</name>
    <dbReference type="NCBI Taxonomy" id="1173101"/>
    <lineage>
        <taxon>Bacteria</taxon>
        <taxon>Pseudomonadati</taxon>
        <taxon>Pseudomonadota</taxon>
        <taxon>Gammaproteobacteria</taxon>
        <taxon>Methylococcales</taxon>
        <taxon>Methylococcaceae</taxon>
        <taxon>Methylomonas</taxon>
    </lineage>
</organism>
<dbReference type="Gene3D" id="3.40.50.450">
    <property type="match status" value="1"/>
</dbReference>
<accession>A0A975MLV8</accession>
<evidence type="ECO:0008006" key="4">
    <source>
        <dbReference type="Google" id="ProtNLM"/>
    </source>
</evidence>
<feature type="transmembrane region" description="Helical" evidence="1">
    <location>
        <begin position="546"/>
        <end position="567"/>
    </location>
</feature>
<reference evidence="2" key="1">
    <citation type="submission" date="2021-04" db="EMBL/GenBank/DDBJ databases">
        <title>Draft genome sequence data of methanotrophic Methylovulum sp. strain S1L and Methylomonas sp. strain S2AM isolated from boreal lake water columns.</title>
        <authorList>
            <person name="Rissanen A.J."/>
            <person name="Mangayil R."/>
            <person name="Svenning M.M."/>
            <person name="Khanongnuch R."/>
        </authorList>
    </citation>
    <scope>NUCLEOTIDE SEQUENCE</scope>
    <source>
        <strain evidence="2">S2AM</strain>
    </source>
</reference>
<dbReference type="EMBL" id="CP073754">
    <property type="protein sequence ID" value="QWF70004.1"/>
    <property type="molecule type" value="Genomic_DNA"/>
</dbReference>
<dbReference type="Proteomes" id="UP000676649">
    <property type="component" value="Chromosome"/>
</dbReference>
<proteinExistence type="predicted"/>
<dbReference type="RefSeq" id="WP_215580756.1">
    <property type="nucleotide sequence ID" value="NZ_CP073754.1"/>
</dbReference>
<feature type="transmembrane region" description="Helical" evidence="1">
    <location>
        <begin position="516"/>
        <end position="534"/>
    </location>
</feature>
<feature type="transmembrane region" description="Helical" evidence="1">
    <location>
        <begin position="390"/>
        <end position="407"/>
    </location>
</feature>
<gene>
    <name evidence="2" type="ORF">KEF85_11645</name>
</gene>
<dbReference type="SUPFAM" id="SSF102405">
    <property type="entry name" value="MCP/YpsA-like"/>
    <property type="match status" value="1"/>
</dbReference>
<dbReference type="AlphaFoldDB" id="A0A975MLV8"/>
<feature type="transmembrane region" description="Helical" evidence="1">
    <location>
        <begin position="361"/>
        <end position="378"/>
    </location>
</feature>
<protein>
    <recommendedName>
        <fullName evidence="4">SMODS and SLOG-associating 2TM effector domain-containing protein</fullName>
    </recommendedName>
</protein>